<proteinExistence type="predicted"/>
<evidence type="ECO:0000256" key="1">
    <source>
        <dbReference type="SAM" id="MobiDB-lite"/>
    </source>
</evidence>
<dbReference type="Proteomes" id="UP001163947">
    <property type="component" value="Plasmid pN1"/>
</dbReference>
<sequence length="350" mass="39195">MGVKIFASAFGNGGVRRFLDLSRAPTAKEAAALAKRKDRLIDAGKSRSEAMNEMRRLADTGGLEEIRLRSEFIRLAVPPTRTDYSDRSVPPSEDRPPSTRLMSPNGIALKFLLIALFEAQSRTKPGQKPAGNSTPLIGRSTSDISWSRYIASGARPSGKGKHRMSPANKKLRTLRETIDRLEKEDLVDCPNRSAPKDKQEGFLLMREDAVPGRTGDLYKVPSEDDDYFTVPTHLFTNGWIYVLEDSELALLLIATRMRHKYGDTGHRITASTRLLNYGLSRDAFYAHQMLDNLKLLQVLPDEARWLDGTRVENYSARGAKPHSLRFLPEGLQKDGPTALLDEIEYQLGRI</sequence>
<name>A0AA46PLH4_9NOCA</name>
<gene>
    <name evidence="2" type="ORF">OCS65_29800</name>
</gene>
<reference evidence="2" key="1">
    <citation type="submission" date="2022-09" db="EMBL/GenBank/DDBJ databases">
        <title>The genome sequence of Rhodococcus aetherivorans N1.</title>
        <authorList>
            <person name="Jiang W."/>
        </authorList>
    </citation>
    <scope>NUCLEOTIDE SEQUENCE</scope>
    <source>
        <strain evidence="2">N1</strain>
        <plasmid evidence="2">pN1</plasmid>
    </source>
</reference>
<organism evidence="2 3">
    <name type="scientific">Rhodococcus aetherivorans</name>
    <dbReference type="NCBI Taxonomy" id="191292"/>
    <lineage>
        <taxon>Bacteria</taxon>
        <taxon>Bacillati</taxon>
        <taxon>Actinomycetota</taxon>
        <taxon>Actinomycetes</taxon>
        <taxon>Mycobacteriales</taxon>
        <taxon>Nocardiaceae</taxon>
        <taxon>Rhodococcus</taxon>
    </lineage>
</organism>
<feature type="region of interest" description="Disordered" evidence="1">
    <location>
        <begin position="79"/>
        <end position="103"/>
    </location>
</feature>
<protein>
    <submittedName>
        <fullName evidence="2">Uncharacterized protein</fullName>
    </submittedName>
</protein>
<evidence type="ECO:0000313" key="2">
    <source>
        <dbReference type="EMBL" id="UYF97437.1"/>
    </source>
</evidence>
<dbReference type="EMBL" id="CP106984">
    <property type="protein sequence ID" value="UYF97437.1"/>
    <property type="molecule type" value="Genomic_DNA"/>
</dbReference>
<geneLocation type="plasmid" evidence="2 3">
    <name>pN1</name>
</geneLocation>
<dbReference type="GeneID" id="83624707"/>
<accession>A0AA46PLH4</accession>
<dbReference type="RefSeq" id="WP_263510599.1">
    <property type="nucleotide sequence ID" value="NZ_CP106984.1"/>
</dbReference>
<evidence type="ECO:0000313" key="3">
    <source>
        <dbReference type="Proteomes" id="UP001163947"/>
    </source>
</evidence>
<dbReference type="AlphaFoldDB" id="A0AA46PLH4"/>
<keyword evidence="2" id="KW-0614">Plasmid</keyword>